<protein>
    <submittedName>
        <fullName evidence="3">CAAX amino terminal protease family protein</fullName>
    </submittedName>
</protein>
<dbReference type="AlphaFoldDB" id="A0ABC9U069"/>
<gene>
    <name evidence="3" type="ORF">CLOSYM_01545</name>
</gene>
<proteinExistence type="predicted"/>
<name>A0ABC9U069_CLOSY</name>
<feature type="transmembrane region" description="Helical" evidence="1">
    <location>
        <begin position="230"/>
        <end position="251"/>
    </location>
</feature>
<evidence type="ECO:0000313" key="4">
    <source>
        <dbReference type="Proteomes" id="UP000016491"/>
    </source>
</evidence>
<organism evidence="3 4">
    <name type="scientific">[Clostridium] symbiosum ATCC 14940</name>
    <dbReference type="NCBI Taxonomy" id="411472"/>
    <lineage>
        <taxon>Bacteria</taxon>
        <taxon>Bacillati</taxon>
        <taxon>Bacillota</taxon>
        <taxon>Clostridia</taxon>
        <taxon>Lachnospirales</taxon>
        <taxon>Lachnospiraceae</taxon>
        <taxon>Otoolea</taxon>
    </lineage>
</organism>
<feature type="transmembrane region" description="Helical" evidence="1">
    <location>
        <begin position="25"/>
        <end position="47"/>
    </location>
</feature>
<dbReference type="InterPro" id="IPR042150">
    <property type="entry name" value="MmRce1-like"/>
</dbReference>
<keyword evidence="3" id="KW-0645">Protease</keyword>
<dbReference type="GO" id="GO:0006508">
    <property type="term" value="P:proteolysis"/>
    <property type="evidence" value="ECO:0007669"/>
    <property type="project" value="UniProtKB-KW"/>
</dbReference>
<keyword evidence="3" id="KW-0378">Hydrolase</keyword>
<feature type="transmembrane region" description="Helical" evidence="1">
    <location>
        <begin position="113"/>
        <end position="134"/>
    </location>
</feature>
<dbReference type="GO" id="GO:0080120">
    <property type="term" value="P:CAAX-box protein maturation"/>
    <property type="evidence" value="ECO:0007669"/>
    <property type="project" value="UniProtKB-ARBA"/>
</dbReference>
<feature type="transmembrane region" description="Helical" evidence="1">
    <location>
        <begin position="59"/>
        <end position="75"/>
    </location>
</feature>
<evidence type="ECO:0000259" key="2">
    <source>
        <dbReference type="Pfam" id="PF02517"/>
    </source>
</evidence>
<evidence type="ECO:0000313" key="3">
    <source>
        <dbReference type="EMBL" id="ERI78426.1"/>
    </source>
</evidence>
<feature type="transmembrane region" description="Helical" evidence="1">
    <location>
        <begin position="285"/>
        <end position="302"/>
    </location>
</feature>
<sequence>MNPVGEQEETILKKTKTDAAEKRQLIIFLSVAFALPYMMGILMGYAYYRGIDVSCFPNAQMYYPAAGVMLAALLVKKEDKLVPKKFYLCFITITVLLLLLTVGSVFLPATGMLFAGLNMIITFGSLVSWIFLLAEKKENREAYGLRAHNGKISVLMVILFLLLYFGRIFLMYIAGGQLDEFIDVFKSPVTYRILFVLPINFFLVFTAFFGEEYGWRYYFTPLLQQHFGKVKGVLLLGILWGLWHLPVNVFYYSPHTWLQSIVSQQITCIGMGIFFTYTYLKTNNIWVPVILHFLNNNLVVILNSGNAGAINNQLISWADVLLLLILNLVLFVPFILTKEFRGAEKYTGKTAD</sequence>
<accession>A0ABC9U069</accession>
<keyword evidence="1" id="KW-1133">Transmembrane helix</keyword>
<feature type="transmembrane region" description="Helical" evidence="1">
    <location>
        <begin position="314"/>
        <end position="336"/>
    </location>
</feature>
<evidence type="ECO:0000256" key="1">
    <source>
        <dbReference type="SAM" id="Phobius"/>
    </source>
</evidence>
<feature type="transmembrane region" description="Helical" evidence="1">
    <location>
        <begin position="189"/>
        <end position="209"/>
    </location>
</feature>
<feature type="transmembrane region" description="Helical" evidence="1">
    <location>
        <begin position="257"/>
        <end position="278"/>
    </location>
</feature>
<keyword evidence="1" id="KW-0472">Membrane</keyword>
<reference evidence="3 4" key="1">
    <citation type="submission" date="2013-07" db="EMBL/GenBank/DDBJ databases">
        <authorList>
            <person name="Weinstock G."/>
            <person name="Sodergren E."/>
            <person name="Wylie T."/>
            <person name="Fulton L."/>
            <person name="Fulton R."/>
            <person name="Fronick C."/>
            <person name="O'Laughlin M."/>
            <person name="Godfrey J."/>
            <person name="Miner T."/>
            <person name="Herter B."/>
            <person name="Appelbaum E."/>
            <person name="Cordes M."/>
            <person name="Lek S."/>
            <person name="Wollam A."/>
            <person name="Pepin K.H."/>
            <person name="Palsikar V.B."/>
            <person name="Mitreva M."/>
            <person name="Wilson R.K."/>
        </authorList>
    </citation>
    <scope>NUCLEOTIDE SEQUENCE [LARGE SCALE GENOMIC DNA]</scope>
    <source>
        <strain evidence="3 4">ATCC 14940</strain>
    </source>
</reference>
<dbReference type="PANTHER" id="PTHR35797:SF1">
    <property type="entry name" value="PROTEASE"/>
    <property type="match status" value="1"/>
</dbReference>
<dbReference type="InterPro" id="IPR003675">
    <property type="entry name" value="Rce1/LyrA-like_dom"/>
</dbReference>
<dbReference type="PANTHER" id="PTHR35797">
    <property type="entry name" value="PROTEASE-RELATED"/>
    <property type="match status" value="1"/>
</dbReference>
<dbReference type="Proteomes" id="UP000016491">
    <property type="component" value="Unassembled WGS sequence"/>
</dbReference>
<feature type="domain" description="CAAX prenyl protease 2/Lysostaphin resistance protein A-like" evidence="2">
    <location>
        <begin position="197"/>
        <end position="296"/>
    </location>
</feature>
<feature type="transmembrane region" description="Helical" evidence="1">
    <location>
        <begin position="87"/>
        <end position="107"/>
    </location>
</feature>
<dbReference type="GO" id="GO:0004175">
    <property type="term" value="F:endopeptidase activity"/>
    <property type="evidence" value="ECO:0007669"/>
    <property type="project" value="UniProtKB-ARBA"/>
</dbReference>
<dbReference type="Pfam" id="PF02517">
    <property type="entry name" value="Rce1-like"/>
    <property type="match status" value="1"/>
</dbReference>
<keyword evidence="1" id="KW-0812">Transmembrane</keyword>
<feature type="transmembrane region" description="Helical" evidence="1">
    <location>
        <begin position="154"/>
        <end position="174"/>
    </location>
</feature>
<comment type="caution">
    <text evidence="3">The sequence shown here is derived from an EMBL/GenBank/DDBJ whole genome shotgun (WGS) entry which is preliminary data.</text>
</comment>
<dbReference type="EMBL" id="AWSU01000121">
    <property type="protein sequence ID" value="ERI78426.1"/>
    <property type="molecule type" value="Genomic_DNA"/>
</dbReference>